<dbReference type="Proteomes" id="UP000325315">
    <property type="component" value="Unassembled WGS sequence"/>
</dbReference>
<sequence>MGGGDRQFRTEVHTNILLDHEYAPKLSEFGYSMMGPLSMSNDLIKSRKGSLIIQMLESTLIPLNFMAGLKQSKFRELPIRSPGIYVIFKCIKNGTVYDIIDPYLKGTIDSDCLQLCWQWVK</sequence>
<keyword evidence="1" id="KW-0808">Transferase</keyword>
<comment type="caution">
    <text evidence="1">The sequence shown here is derived from an EMBL/GenBank/DDBJ whole genome shotgun (WGS) entry which is preliminary data.</text>
</comment>
<dbReference type="GO" id="GO:0016301">
    <property type="term" value="F:kinase activity"/>
    <property type="evidence" value="ECO:0007669"/>
    <property type="project" value="UniProtKB-KW"/>
</dbReference>
<dbReference type="OrthoDB" id="4062651at2759"/>
<reference evidence="2" key="1">
    <citation type="journal article" date="2019" name="Plant Biotechnol. J.">
        <title>Genome sequencing of the Australian wild diploid species Gossypium australe highlights disease resistance and delayed gland morphogenesis.</title>
        <authorList>
            <person name="Cai Y."/>
            <person name="Cai X."/>
            <person name="Wang Q."/>
            <person name="Wang P."/>
            <person name="Zhang Y."/>
            <person name="Cai C."/>
            <person name="Xu Y."/>
            <person name="Wang K."/>
            <person name="Zhou Z."/>
            <person name="Wang C."/>
            <person name="Geng S."/>
            <person name="Li B."/>
            <person name="Dong Q."/>
            <person name="Hou Y."/>
            <person name="Wang H."/>
            <person name="Ai P."/>
            <person name="Liu Z."/>
            <person name="Yi F."/>
            <person name="Sun M."/>
            <person name="An G."/>
            <person name="Cheng J."/>
            <person name="Zhang Y."/>
            <person name="Shi Q."/>
            <person name="Xie Y."/>
            <person name="Shi X."/>
            <person name="Chang Y."/>
            <person name="Huang F."/>
            <person name="Chen Y."/>
            <person name="Hong S."/>
            <person name="Mi L."/>
            <person name="Sun Q."/>
            <person name="Zhang L."/>
            <person name="Zhou B."/>
            <person name="Peng R."/>
            <person name="Zhang X."/>
            <person name="Liu F."/>
        </authorList>
    </citation>
    <scope>NUCLEOTIDE SEQUENCE [LARGE SCALE GENOMIC DNA]</scope>
    <source>
        <strain evidence="2">cv. PA1801</strain>
    </source>
</reference>
<proteinExistence type="predicted"/>
<accession>A0A5B6W0M0</accession>
<dbReference type="EMBL" id="SMMG02000005">
    <property type="protein sequence ID" value="KAA3474662.1"/>
    <property type="molecule type" value="Genomic_DNA"/>
</dbReference>
<dbReference type="AlphaFoldDB" id="A0A5B6W0M0"/>
<evidence type="ECO:0000313" key="1">
    <source>
        <dbReference type="EMBL" id="KAA3474662.1"/>
    </source>
</evidence>
<evidence type="ECO:0000313" key="2">
    <source>
        <dbReference type="Proteomes" id="UP000325315"/>
    </source>
</evidence>
<name>A0A5B6W0M0_9ROSI</name>
<keyword evidence="2" id="KW-1185">Reference proteome</keyword>
<protein>
    <submittedName>
        <fullName evidence="1">Receptor-like protein kinase FERONIA isoform X2</fullName>
    </submittedName>
</protein>
<gene>
    <name evidence="1" type="ORF">EPI10_024928</name>
</gene>
<keyword evidence="1" id="KW-0675">Receptor</keyword>
<keyword evidence="1" id="KW-0418">Kinase</keyword>
<organism evidence="1 2">
    <name type="scientific">Gossypium australe</name>
    <dbReference type="NCBI Taxonomy" id="47621"/>
    <lineage>
        <taxon>Eukaryota</taxon>
        <taxon>Viridiplantae</taxon>
        <taxon>Streptophyta</taxon>
        <taxon>Embryophyta</taxon>
        <taxon>Tracheophyta</taxon>
        <taxon>Spermatophyta</taxon>
        <taxon>Magnoliopsida</taxon>
        <taxon>eudicotyledons</taxon>
        <taxon>Gunneridae</taxon>
        <taxon>Pentapetalae</taxon>
        <taxon>rosids</taxon>
        <taxon>malvids</taxon>
        <taxon>Malvales</taxon>
        <taxon>Malvaceae</taxon>
        <taxon>Malvoideae</taxon>
        <taxon>Gossypium</taxon>
    </lineage>
</organism>